<evidence type="ECO:0000313" key="3">
    <source>
        <dbReference type="Proteomes" id="UP000569732"/>
    </source>
</evidence>
<keyword evidence="3" id="KW-1185">Reference proteome</keyword>
<dbReference type="RefSeq" id="WP_180569844.1">
    <property type="nucleotide sequence ID" value="NZ_JACCKB010000030.1"/>
</dbReference>
<reference evidence="2 3" key="1">
    <citation type="submission" date="2020-07" db="EMBL/GenBank/DDBJ databases">
        <title>Endozoicomonas sp. nov., isolated from sediment.</title>
        <authorList>
            <person name="Gu T."/>
        </authorList>
    </citation>
    <scope>NUCLEOTIDE SEQUENCE [LARGE SCALE GENOMIC DNA]</scope>
    <source>
        <strain evidence="2 3">SM1973</strain>
    </source>
</reference>
<dbReference type="AlphaFoldDB" id="A0A853ID18"/>
<evidence type="ECO:0000313" key="2">
    <source>
        <dbReference type="EMBL" id="NYZ67821.1"/>
    </source>
</evidence>
<dbReference type="EMBL" id="JACCKB010000030">
    <property type="protein sequence ID" value="NYZ67821.1"/>
    <property type="molecule type" value="Genomic_DNA"/>
</dbReference>
<feature type="coiled-coil region" evidence="1">
    <location>
        <begin position="78"/>
        <end position="137"/>
    </location>
</feature>
<dbReference type="InterPro" id="IPR021207">
    <property type="entry name" value="Integr_conj_element_PFL4705"/>
</dbReference>
<organism evidence="2 3">
    <name type="scientific">Spartinivicinus marinus</name>
    <dbReference type="NCBI Taxonomy" id="2994442"/>
    <lineage>
        <taxon>Bacteria</taxon>
        <taxon>Pseudomonadati</taxon>
        <taxon>Pseudomonadota</taxon>
        <taxon>Gammaproteobacteria</taxon>
        <taxon>Oceanospirillales</taxon>
        <taxon>Zooshikellaceae</taxon>
        <taxon>Spartinivicinus</taxon>
    </lineage>
</organism>
<dbReference type="Proteomes" id="UP000569732">
    <property type="component" value="Unassembled WGS sequence"/>
</dbReference>
<evidence type="ECO:0000256" key="1">
    <source>
        <dbReference type="SAM" id="Coils"/>
    </source>
</evidence>
<gene>
    <name evidence="2" type="ORF">H0A36_17545</name>
</gene>
<proteinExistence type="predicted"/>
<comment type="caution">
    <text evidence="2">The sequence shown here is derived from an EMBL/GenBank/DDBJ whole genome shotgun (WGS) entry which is preliminary data.</text>
</comment>
<protein>
    <submittedName>
        <fullName evidence="2">TIGR03752 family integrating conjugative element protein</fullName>
    </submittedName>
</protein>
<keyword evidence="1" id="KW-0175">Coiled coil</keyword>
<accession>A0A853ID18</accession>
<name>A0A853ID18_9GAMM</name>
<sequence length="451" mass="49264">MAALKANKLLIGLGAVGLLMAVVVFINKGDAITVHKGESGAAKPKREPDADSTIDTIRQLTAETEQNNEAMNRVIDDNKSLKSTLHNYSKRMDSIEKEARVVQQKNQKEVERLRRENKQLKNQLSHINTDLDNTKSEIGKNGLPANFGFDQVQENMNQYGSQLKSDATGSGYWVEPIDVTPLDEKGNVADQKRFLNKKYSFSSSKKEKNAEEKTVVPVYTIPKNSTLFDATAMTALIGRIPVNGQTQDPYPVKLLMGNDNLAANGIRIPGLQGMIWSGHAVGDWNLKCVSVRLTSATFVFQDGRIVTKDAKNKSPIGYISDKRGVPCIAGKLKTNAGAFISQRVALAAFQAAGEAYKAKQTTQNSGPFGNTSTTVSGNVNQYALGSAISSSTSEVSKWLLERQQKSFDVVAVEPGKEVIVHVEDAIEIDYDKEGRKVFYDQTATASEIGLD</sequence>
<dbReference type="NCBIfam" id="TIGR03752">
    <property type="entry name" value="conj_TIGR03752"/>
    <property type="match status" value="1"/>
</dbReference>